<keyword evidence="2" id="KW-1185">Reference proteome</keyword>
<dbReference type="OrthoDB" id="10268014at2759"/>
<name>A0A9N9NS50_9GLOM</name>
<dbReference type="AlphaFoldDB" id="A0A9N9NS50"/>
<dbReference type="EMBL" id="CAJVPZ010038271">
    <property type="protein sequence ID" value="CAG8755232.1"/>
    <property type="molecule type" value="Genomic_DNA"/>
</dbReference>
<evidence type="ECO:0000313" key="2">
    <source>
        <dbReference type="Proteomes" id="UP000789396"/>
    </source>
</evidence>
<dbReference type="SUPFAM" id="SSF56059">
    <property type="entry name" value="Glutathione synthetase ATP-binding domain-like"/>
    <property type="match status" value="1"/>
</dbReference>
<protein>
    <submittedName>
        <fullName evidence="1">457_t:CDS:1</fullName>
    </submittedName>
</protein>
<gene>
    <name evidence="1" type="ORF">RFULGI_LOCUS13897</name>
</gene>
<reference evidence="1" key="1">
    <citation type="submission" date="2021-06" db="EMBL/GenBank/DDBJ databases">
        <authorList>
            <person name="Kallberg Y."/>
            <person name="Tangrot J."/>
            <person name="Rosling A."/>
        </authorList>
    </citation>
    <scope>NUCLEOTIDE SEQUENCE</scope>
    <source>
        <strain evidence="1">IN212</strain>
    </source>
</reference>
<dbReference type="Proteomes" id="UP000789396">
    <property type="component" value="Unassembled WGS sequence"/>
</dbReference>
<accession>A0A9N9NS50</accession>
<dbReference type="InterPro" id="IPR013815">
    <property type="entry name" value="ATP_grasp_subdomain_1"/>
</dbReference>
<organism evidence="1 2">
    <name type="scientific">Racocetra fulgida</name>
    <dbReference type="NCBI Taxonomy" id="60492"/>
    <lineage>
        <taxon>Eukaryota</taxon>
        <taxon>Fungi</taxon>
        <taxon>Fungi incertae sedis</taxon>
        <taxon>Mucoromycota</taxon>
        <taxon>Glomeromycotina</taxon>
        <taxon>Glomeromycetes</taxon>
        <taxon>Diversisporales</taxon>
        <taxon>Gigasporaceae</taxon>
        <taxon>Racocetra</taxon>
    </lineage>
</organism>
<dbReference type="Gene3D" id="3.30.1490.20">
    <property type="entry name" value="ATP-grasp fold, A domain"/>
    <property type="match status" value="1"/>
</dbReference>
<dbReference type="GO" id="GO:0005524">
    <property type="term" value="F:ATP binding"/>
    <property type="evidence" value="ECO:0007669"/>
    <property type="project" value="InterPro"/>
</dbReference>
<proteinExistence type="predicted"/>
<feature type="non-terminal residue" evidence="1">
    <location>
        <position position="392"/>
    </location>
</feature>
<comment type="caution">
    <text evidence="1">The sequence shown here is derived from an EMBL/GenBank/DDBJ whole genome shotgun (WGS) entry which is preliminary data.</text>
</comment>
<sequence length="392" mass="43859">MNTVPPINDSILNSILNSGTNKRQRTRKEQENNAFINTMSIDNPTKKVYPGDFKSELCVIPKVLNATVHPLVSSFFGLGNDQIITRYKNLNPKIDVNVLRNCLEYQPKFCKWAASDFFHVIDSNGKRQMVIVETGSSPAGQGAMPLLDKRPNGYKFVAQTAFRQALKEADPSLGELAILCDVASHEADLTGFAAAISEETNEHVWIVMIYDVAKYDQLLKWENKVLYIKDQDEAGGQNKIMAAKSFELFNTELSGSGLAIRFPRTVCNVNKSEISSCIEKMGGHVVIKSPYGACGDGVYTITNSEELKEFLDAKHHYQKFIVQSLVESALWSTELCPGKFYQIGTMPNCHNQTFFFDLRIIVTTDETGFHPVTIASRRAREPLPIYLPNNSN</sequence>
<evidence type="ECO:0000313" key="1">
    <source>
        <dbReference type="EMBL" id="CAG8755232.1"/>
    </source>
</evidence>